<dbReference type="OMA" id="NINDMFT"/>
<dbReference type="InterPro" id="IPR013083">
    <property type="entry name" value="Znf_RING/FYVE/PHD"/>
</dbReference>
<keyword evidence="1" id="KW-0479">Metal-binding</keyword>
<organism evidence="6 7">
    <name type="scientific">Syncephalastrum racemosum</name>
    <name type="common">Filamentous fungus</name>
    <dbReference type="NCBI Taxonomy" id="13706"/>
    <lineage>
        <taxon>Eukaryota</taxon>
        <taxon>Fungi</taxon>
        <taxon>Fungi incertae sedis</taxon>
        <taxon>Mucoromycota</taxon>
        <taxon>Mucoromycotina</taxon>
        <taxon>Mucoromycetes</taxon>
        <taxon>Mucorales</taxon>
        <taxon>Syncephalastraceae</taxon>
        <taxon>Syncephalastrum</taxon>
    </lineage>
</organism>
<dbReference type="OrthoDB" id="5863171at2759"/>
<dbReference type="SMART" id="SM00249">
    <property type="entry name" value="PHD"/>
    <property type="match status" value="1"/>
</dbReference>
<dbReference type="GO" id="GO:0008270">
    <property type="term" value="F:zinc ion binding"/>
    <property type="evidence" value="ECO:0007669"/>
    <property type="project" value="UniProtKB-KW"/>
</dbReference>
<dbReference type="InterPro" id="IPR001965">
    <property type="entry name" value="Znf_PHD"/>
</dbReference>
<feature type="domain" description="PHD-type" evidence="5">
    <location>
        <begin position="216"/>
        <end position="271"/>
    </location>
</feature>
<sequence>MEGEARSGIVQVKSGRDTVHFHDKRLYHSYKGRPVPLDQVLKGTMAYFSCRSDAASDDLRALISKRLQQFEQDKTDGQKRSEADYILMGALMTRYESTHADGTGQQAWRLYMRDYIHSPTGDEWRILSEGTDEQKTSSEQALRDIRGGSASQTDAKAYRPVYLFYSNQDIVLKTAQPSIPGTADESEQSEPLDNDMTMAGYSYEDYNEDEYMEEDETVCKVCHIPDIIDNINDMFTCDGCELSVHQLCEDPVIQSYEKEIDPWYCRACSRDMGLLKRKREDEKETA</sequence>
<reference evidence="6 7" key="1">
    <citation type="submission" date="2016-07" db="EMBL/GenBank/DDBJ databases">
        <title>Pervasive Adenine N6-methylation of Active Genes in Fungi.</title>
        <authorList>
            <consortium name="DOE Joint Genome Institute"/>
            <person name="Mondo S.J."/>
            <person name="Dannebaum R.O."/>
            <person name="Kuo R.C."/>
            <person name="Labutti K."/>
            <person name="Haridas S."/>
            <person name="Kuo A."/>
            <person name="Salamov A."/>
            <person name="Ahrendt S.R."/>
            <person name="Lipzen A."/>
            <person name="Sullivan W."/>
            <person name="Andreopoulos W.B."/>
            <person name="Clum A."/>
            <person name="Lindquist E."/>
            <person name="Daum C."/>
            <person name="Ramamoorthy G.K."/>
            <person name="Gryganskyi A."/>
            <person name="Culley D."/>
            <person name="Magnuson J.K."/>
            <person name="James T.Y."/>
            <person name="O'Malley M.A."/>
            <person name="Stajich J.E."/>
            <person name="Spatafora J.W."/>
            <person name="Visel A."/>
            <person name="Grigoriev I.V."/>
        </authorList>
    </citation>
    <scope>NUCLEOTIDE SEQUENCE [LARGE SCALE GENOMIC DNA]</scope>
    <source>
        <strain evidence="6 7">NRRL 2496</strain>
    </source>
</reference>
<proteinExistence type="predicted"/>
<evidence type="ECO:0000256" key="1">
    <source>
        <dbReference type="ARBA" id="ARBA00022723"/>
    </source>
</evidence>
<accession>A0A1X2HQL1</accession>
<keyword evidence="3" id="KW-0862">Zinc</keyword>
<evidence type="ECO:0000259" key="5">
    <source>
        <dbReference type="PROSITE" id="PS50016"/>
    </source>
</evidence>
<gene>
    <name evidence="6" type="ORF">BCR43DRAFT_487327</name>
</gene>
<protein>
    <recommendedName>
        <fullName evidence="5">PHD-type domain-containing protein</fullName>
    </recommendedName>
</protein>
<dbReference type="InterPro" id="IPR019787">
    <property type="entry name" value="Znf_PHD-finger"/>
</dbReference>
<dbReference type="PROSITE" id="PS01359">
    <property type="entry name" value="ZF_PHD_1"/>
    <property type="match status" value="1"/>
</dbReference>
<keyword evidence="7" id="KW-1185">Reference proteome</keyword>
<evidence type="ECO:0000313" key="6">
    <source>
        <dbReference type="EMBL" id="ORZ01683.1"/>
    </source>
</evidence>
<dbReference type="EMBL" id="MCGN01000002">
    <property type="protein sequence ID" value="ORZ01683.1"/>
    <property type="molecule type" value="Genomic_DNA"/>
</dbReference>
<dbReference type="InterPro" id="IPR011011">
    <property type="entry name" value="Znf_FYVE_PHD"/>
</dbReference>
<dbReference type="InterPro" id="IPR019786">
    <property type="entry name" value="Zinc_finger_PHD-type_CS"/>
</dbReference>
<name>A0A1X2HQL1_SYNRA</name>
<evidence type="ECO:0000256" key="4">
    <source>
        <dbReference type="PROSITE-ProRule" id="PRU00146"/>
    </source>
</evidence>
<evidence type="ECO:0000313" key="7">
    <source>
        <dbReference type="Proteomes" id="UP000242180"/>
    </source>
</evidence>
<dbReference type="Gene3D" id="3.30.40.10">
    <property type="entry name" value="Zinc/RING finger domain, C3HC4 (zinc finger)"/>
    <property type="match status" value="1"/>
</dbReference>
<evidence type="ECO:0000256" key="3">
    <source>
        <dbReference type="ARBA" id="ARBA00022833"/>
    </source>
</evidence>
<dbReference type="PROSITE" id="PS50016">
    <property type="entry name" value="ZF_PHD_2"/>
    <property type="match status" value="1"/>
</dbReference>
<dbReference type="InParanoid" id="A0A1X2HQL1"/>
<dbReference type="Proteomes" id="UP000242180">
    <property type="component" value="Unassembled WGS sequence"/>
</dbReference>
<dbReference type="AlphaFoldDB" id="A0A1X2HQL1"/>
<keyword evidence="2 4" id="KW-0863">Zinc-finger</keyword>
<dbReference type="SUPFAM" id="SSF57903">
    <property type="entry name" value="FYVE/PHD zinc finger"/>
    <property type="match status" value="1"/>
</dbReference>
<comment type="caution">
    <text evidence="6">The sequence shown here is derived from an EMBL/GenBank/DDBJ whole genome shotgun (WGS) entry which is preliminary data.</text>
</comment>
<evidence type="ECO:0000256" key="2">
    <source>
        <dbReference type="ARBA" id="ARBA00022771"/>
    </source>
</evidence>
<dbReference type="Pfam" id="PF00628">
    <property type="entry name" value="PHD"/>
    <property type="match status" value="1"/>
</dbReference>
<dbReference type="STRING" id="13706.A0A1X2HQL1"/>